<accession>A0A7C9RV68</accession>
<dbReference type="SUPFAM" id="SSF51182">
    <property type="entry name" value="RmlC-like cupins"/>
    <property type="match status" value="1"/>
</dbReference>
<dbReference type="Proteomes" id="UP000481360">
    <property type="component" value="Unassembled WGS sequence"/>
</dbReference>
<dbReference type="CDD" id="cd06990">
    <property type="entry name" value="cupin_DUF861"/>
    <property type="match status" value="1"/>
</dbReference>
<reference evidence="1 2" key="1">
    <citation type="submission" date="2020-03" db="EMBL/GenBank/DDBJ databases">
        <title>Isolation and identification of active actinomycetes.</title>
        <authorList>
            <person name="Sun X."/>
        </authorList>
    </citation>
    <scope>NUCLEOTIDE SEQUENCE [LARGE SCALE GENOMIC DNA]</scope>
    <source>
        <strain evidence="1 2">NEAU-D13</strain>
    </source>
</reference>
<evidence type="ECO:0000313" key="1">
    <source>
        <dbReference type="EMBL" id="NGY63710.1"/>
    </source>
</evidence>
<sequence>MSGLLVKSFDTPEETRPFEQNMGQLDLLNLEAGPVGRAVFQPGWRWSEHVKPLAQTDSCQVAHKGYCVSGRMMIVMDDGQEEEIRPGDFMMAAPGHDAWVVGDEPCVLIDWQGSDDYAKRH</sequence>
<dbReference type="RefSeq" id="WP_166052350.1">
    <property type="nucleotide sequence ID" value="NZ_JAAMPJ010000010.1"/>
</dbReference>
<organism evidence="1 2">
    <name type="scientific">Lentzea alba</name>
    <dbReference type="NCBI Taxonomy" id="2714351"/>
    <lineage>
        <taxon>Bacteria</taxon>
        <taxon>Bacillati</taxon>
        <taxon>Actinomycetota</taxon>
        <taxon>Actinomycetes</taxon>
        <taxon>Pseudonocardiales</taxon>
        <taxon>Pseudonocardiaceae</taxon>
        <taxon>Lentzea</taxon>
    </lineage>
</organism>
<dbReference type="EMBL" id="JAAMPJ010000010">
    <property type="protein sequence ID" value="NGY63710.1"/>
    <property type="molecule type" value="Genomic_DNA"/>
</dbReference>
<dbReference type="InterPro" id="IPR014710">
    <property type="entry name" value="RmlC-like_jellyroll"/>
</dbReference>
<evidence type="ECO:0000313" key="2">
    <source>
        <dbReference type="Proteomes" id="UP000481360"/>
    </source>
</evidence>
<dbReference type="Gene3D" id="2.60.120.10">
    <property type="entry name" value="Jelly Rolls"/>
    <property type="match status" value="1"/>
</dbReference>
<proteinExistence type="predicted"/>
<gene>
    <name evidence="1" type="ORF">G7043_32805</name>
</gene>
<comment type="caution">
    <text evidence="1">The sequence shown here is derived from an EMBL/GenBank/DDBJ whole genome shotgun (WGS) entry which is preliminary data.</text>
</comment>
<name>A0A7C9RV68_9PSEU</name>
<keyword evidence="2" id="KW-1185">Reference proteome</keyword>
<dbReference type="InterPro" id="IPR011051">
    <property type="entry name" value="RmlC_Cupin_sf"/>
</dbReference>
<dbReference type="AlphaFoldDB" id="A0A7C9RV68"/>
<protein>
    <submittedName>
        <fullName evidence="1">Cupin domain-containing protein</fullName>
    </submittedName>
</protein>